<feature type="transmembrane region" description="Helical" evidence="1">
    <location>
        <begin position="72"/>
        <end position="92"/>
    </location>
</feature>
<dbReference type="OrthoDB" id="9842674at2"/>
<proteinExistence type="predicted"/>
<name>A0A402AU17_9CHLR</name>
<organism evidence="2 3">
    <name type="scientific">Dictyobacter kobayashii</name>
    <dbReference type="NCBI Taxonomy" id="2014872"/>
    <lineage>
        <taxon>Bacteria</taxon>
        <taxon>Bacillati</taxon>
        <taxon>Chloroflexota</taxon>
        <taxon>Ktedonobacteria</taxon>
        <taxon>Ktedonobacterales</taxon>
        <taxon>Dictyobacteraceae</taxon>
        <taxon>Dictyobacter</taxon>
    </lineage>
</organism>
<gene>
    <name evidence="2" type="ORF">KDK_64110</name>
</gene>
<comment type="caution">
    <text evidence="2">The sequence shown here is derived from an EMBL/GenBank/DDBJ whole genome shotgun (WGS) entry which is preliminary data.</text>
</comment>
<feature type="transmembrane region" description="Helical" evidence="1">
    <location>
        <begin position="158"/>
        <end position="179"/>
    </location>
</feature>
<dbReference type="EMBL" id="BIFS01000002">
    <property type="protein sequence ID" value="GCE22611.1"/>
    <property type="molecule type" value="Genomic_DNA"/>
</dbReference>
<evidence type="ECO:0008006" key="4">
    <source>
        <dbReference type="Google" id="ProtNLM"/>
    </source>
</evidence>
<evidence type="ECO:0000313" key="2">
    <source>
        <dbReference type="EMBL" id="GCE22611.1"/>
    </source>
</evidence>
<keyword evidence="1" id="KW-1133">Transmembrane helix</keyword>
<keyword evidence="3" id="KW-1185">Reference proteome</keyword>
<reference evidence="3" key="1">
    <citation type="submission" date="2018-12" db="EMBL/GenBank/DDBJ databases">
        <title>Tengunoibacter tsumagoiensis gen. nov., sp. nov., Dictyobacter kobayashii sp. nov., D. alpinus sp. nov., and D. joshuensis sp. nov. and description of Dictyobacteraceae fam. nov. within the order Ktedonobacterales isolated from Tengu-no-mugimeshi.</title>
        <authorList>
            <person name="Wang C.M."/>
            <person name="Zheng Y."/>
            <person name="Sakai Y."/>
            <person name="Toyoda A."/>
            <person name="Minakuchi Y."/>
            <person name="Abe K."/>
            <person name="Yokota A."/>
            <person name="Yabe S."/>
        </authorList>
    </citation>
    <scope>NUCLEOTIDE SEQUENCE [LARGE SCALE GENOMIC DNA]</scope>
    <source>
        <strain evidence="3">Uno11</strain>
    </source>
</reference>
<dbReference type="AlphaFoldDB" id="A0A402AU17"/>
<dbReference type="InterPro" id="IPR005325">
    <property type="entry name" value="DUF308_memb"/>
</dbReference>
<evidence type="ECO:0000256" key="1">
    <source>
        <dbReference type="SAM" id="Phobius"/>
    </source>
</evidence>
<protein>
    <recommendedName>
        <fullName evidence="4">DUF308 domain-containing protein</fullName>
    </recommendedName>
</protein>
<dbReference type="Pfam" id="PF03729">
    <property type="entry name" value="DUF308"/>
    <property type="match status" value="1"/>
</dbReference>
<feature type="transmembrane region" description="Helical" evidence="1">
    <location>
        <begin position="129"/>
        <end position="152"/>
    </location>
</feature>
<feature type="transmembrane region" description="Helical" evidence="1">
    <location>
        <begin position="41"/>
        <end position="60"/>
    </location>
</feature>
<feature type="transmembrane region" description="Helical" evidence="1">
    <location>
        <begin position="12"/>
        <end position="35"/>
    </location>
</feature>
<sequence length="202" mass="21976">MQHLVHRVRSTTTWWVVLLQGIIAIGLGLLVLLAPFKLSALMVRLLGAYLFISGLLLFFNMYRNKTYPKFKVVVAAVGVIAGILLMIFRVWSLAVLPPAIFLAGAILGIVYGIIEILQGIRNKEWDDTGVGVLSLIVGITLLFLIVPLGGFLSVSLTTVALSAPFIICVSGIVIGALLIQRALRMRQEQVPNPPPMMSATQE</sequence>
<dbReference type="RefSeq" id="WP_126555632.1">
    <property type="nucleotide sequence ID" value="NZ_BIFS01000002.1"/>
</dbReference>
<dbReference type="Proteomes" id="UP000287188">
    <property type="component" value="Unassembled WGS sequence"/>
</dbReference>
<feature type="transmembrane region" description="Helical" evidence="1">
    <location>
        <begin position="98"/>
        <end position="117"/>
    </location>
</feature>
<accession>A0A402AU17</accession>
<keyword evidence="1" id="KW-0812">Transmembrane</keyword>
<evidence type="ECO:0000313" key="3">
    <source>
        <dbReference type="Proteomes" id="UP000287188"/>
    </source>
</evidence>
<keyword evidence="1" id="KW-0472">Membrane</keyword>